<evidence type="ECO:0000259" key="2">
    <source>
        <dbReference type="Pfam" id="PF19273"/>
    </source>
</evidence>
<comment type="caution">
    <text evidence="3">The sequence shown here is derived from an EMBL/GenBank/DDBJ whole genome shotgun (WGS) entry which is preliminary data.</text>
</comment>
<dbReference type="SUPFAM" id="SSF48371">
    <property type="entry name" value="ARM repeat"/>
    <property type="match status" value="1"/>
</dbReference>
<dbReference type="GO" id="GO:0006611">
    <property type="term" value="P:protein export from nucleus"/>
    <property type="evidence" value="ECO:0007669"/>
    <property type="project" value="InterPro"/>
</dbReference>
<name>A0A2G8LDH1_STIJA</name>
<evidence type="ECO:0000313" key="4">
    <source>
        <dbReference type="Proteomes" id="UP000230750"/>
    </source>
</evidence>
<feature type="domain" description="Exportin-5 C-terminal" evidence="2">
    <location>
        <begin position="280"/>
        <end position="798"/>
    </location>
</feature>
<sequence length="805" mass="91446">MKICEGFKETSSSCITYGIELSKVSNPPNIRHFGLQLLEHTVKFRWNKSSITDKVLVKESVMNLLACGTNSILEEETYIKDGLAKIVVEMVKREWPQQWPSFMNELHELCKQGETQSELVMLILLRLVEDVIAFQNISQIQRRREILQAVNSEMESLLIFMKELLKHYTEKMKLKKEEGNLSQAQAACKVADKVLLTLSCFVEWAPSQHIFSDNNSLLCMLYLLLAEPQLRLRTAECLQLIVSWKGKIEDRVPLLILLSEDAVSRIFEAAELVSRPEADEASYVFLKLLCQVMTGLMSQLCAIWGSNVAGFQVPANLNQCLQTLWAFTSHHSVHVCHMTLTTWLSLLRHQHFSKHQALSDIEPVLLQVFTKTLQKVGMPSRNDHPSCHFSKMDFDNDDEFLQFFAIHRSHQVDIIRKIATHNPSLAFDAAGEWLLQLLLAPLELEEGATMCTHHSPSWHHWDALTSFMDSVMMKVLVIDDSLNRKALKLLHSALDADIKDPLILSCVLTCVSALFPSLKEDIQHVKKVLDKLFAAAVYSLPGQTKKTRTRPVQNVRRHAICGLIRMCLDHPELMVPFFDEIHMKTRELMIDPEQLTKLEKVNLYETLILISNEFKDFSRQSTLIKEVLEPVSSVWVSDFTKQMIFPADAFLHHVGLDAFPTSPTQEEALGSNRAHITTCLTHILAVMKRSCVPKNIQEAKNGGFVKGCLADGRPILMNPSAPHVMPMLQHALMLSWTLNTIWTPDVQAKVCPEYKKAFEIPEMEKHAILGASPSFADGLELPANRPMAEKTQSFLHNIHDQFTIP</sequence>
<proteinExistence type="predicted"/>
<dbReference type="Pfam" id="PF19273">
    <property type="entry name" value="Exportin-5"/>
    <property type="match status" value="1"/>
</dbReference>
<dbReference type="GO" id="GO:0005737">
    <property type="term" value="C:cytoplasm"/>
    <property type="evidence" value="ECO:0007669"/>
    <property type="project" value="TreeGrafter"/>
</dbReference>
<dbReference type="PANTHER" id="PTHR11223">
    <property type="entry name" value="EXPORTIN 1/5"/>
    <property type="match status" value="1"/>
</dbReference>
<dbReference type="GO" id="GO:0042565">
    <property type="term" value="C:RNA nuclear export complex"/>
    <property type="evidence" value="ECO:0007669"/>
    <property type="project" value="TreeGrafter"/>
</dbReference>
<dbReference type="InterPro" id="IPR045478">
    <property type="entry name" value="Exportin-5_C"/>
</dbReference>
<dbReference type="Proteomes" id="UP000230750">
    <property type="component" value="Unassembled WGS sequence"/>
</dbReference>
<dbReference type="STRING" id="307972.A0A2G8LDH1"/>
<gene>
    <name evidence="3" type="ORF">BSL78_04842</name>
</gene>
<reference evidence="3 4" key="1">
    <citation type="journal article" date="2017" name="PLoS Biol.">
        <title>The sea cucumber genome provides insights into morphological evolution and visceral regeneration.</title>
        <authorList>
            <person name="Zhang X."/>
            <person name="Sun L."/>
            <person name="Yuan J."/>
            <person name="Sun Y."/>
            <person name="Gao Y."/>
            <person name="Zhang L."/>
            <person name="Li S."/>
            <person name="Dai H."/>
            <person name="Hamel J.F."/>
            <person name="Liu C."/>
            <person name="Yu Y."/>
            <person name="Liu S."/>
            <person name="Lin W."/>
            <person name="Guo K."/>
            <person name="Jin S."/>
            <person name="Xu P."/>
            <person name="Storey K.B."/>
            <person name="Huan P."/>
            <person name="Zhang T."/>
            <person name="Zhou Y."/>
            <person name="Zhang J."/>
            <person name="Lin C."/>
            <person name="Li X."/>
            <person name="Xing L."/>
            <person name="Huo D."/>
            <person name="Sun M."/>
            <person name="Wang L."/>
            <person name="Mercier A."/>
            <person name="Li F."/>
            <person name="Yang H."/>
            <person name="Xiang J."/>
        </authorList>
    </citation>
    <scope>NUCLEOTIDE SEQUENCE [LARGE SCALE GENOMIC DNA]</scope>
    <source>
        <strain evidence="3">Shaxun</strain>
        <tissue evidence="3">Muscle</tissue>
    </source>
</reference>
<dbReference type="GO" id="GO:0006405">
    <property type="term" value="P:RNA export from nucleus"/>
    <property type="evidence" value="ECO:0007669"/>
    <property type="project" value="TreeGrafter"/>
</dbReference>
<evidence type="ECO:0000313" key="3">
    <source>
        <dbReference type="EMBL" id="PIK58255.1"/>
    </source>
</evidence>
<feature type="domain" description="Exportin-1/Importin-beta-like" evidence="1">
    <location>
        <begin position="77"/>
        <end position="238"/>
    </location>
</feature>
<dbReference type="GO" id="GO:0005634">
    <property type="term" value="C:nucleus"/>
    <property type="evidence" value="ECO:0007669"/>
    <property type="project" value="TreeGrafter"/>
</dbReference>
<dbReference type="GO" id="GO:0003723">
    <property type="term" value="F:RNA binding"/>
    <property type="evidence" value="ECO:0007669"/>
    <property type="project" value="TreeGrafter"/>
</dbReference>
<dbReference type="GO" id="GO:0005049">
    <property type="term" value="F:nuclear export signal receptor activity"/>
    <property type="evidence" value="ECO:0007669"/>
    <property type="project" value="InterPro"/>
</dbReference>
<dbReference type="Gene3D" id="1.25.10.10">
    <property type="entry name" value="Leucine-rich Repeat Variant"/>
    <property type="match status" value="1"/>
</dbReference>
<dbReference type="Pfam" id="PF08389">
    <property type="entry name" value="Xpo1"/>
    <property type="match status" value="1"/>
</dbReference>
<keyword evidence="4" id="KW-1185">Reference proteome</keyword>
<dbReference type="InterPro" id="IPR011989">
    <property type="entry name" value="ARM-like"/>
</dbReference>
<organism evidence="3 4">
    <name type="scientific">Stichopus japonicus</name>
    <name type="common">Sea cucumber</name>
    <dbReference type="NCBI Taxonomy" id="307972"/>
    <lineage>
        <taxon>Eukaryota</taxon>
        <taxon>Metazoa</taxon>
        <taxon>Echinodermata</taxon>
        <taxon>Eleutherozoa</taxon>
        <taxon>Echinozoa</taxon>
        <taxon>Holothuroidea</taxon>
        <taxon>Aspidochirotacea</taxon>
        <taxon>Aspidochirotida</taxon>
        <taxon>Stichopodidae</taxon>
        <taxon>Apostichopus</taxon>
    </lineage>
</organism>
<dbReference type="AlphaFoldDB" id="A0A2G8LDH1"/>
<accession>A0A2G8LDH1</accession>
<dbReference type="OrthoDB" id="2215036at2759"/>
<dbReference type="InterPro" id="IPR013598">
    <property type="entry name" value="Exportin-1/Importin-b-like"/>
</dbReference>
<dbReference type="PANTHER" id="PTHR11223:SF3">
    <property type="entry name" value="EXPORTIN-5"/>
    <property type="match status" value="1"/>
</dbReference>
<dbReference type="InterPro" id="IPR045065">
    <property type="entry name" value="XPO1/5"/>
</dbReference>
<dbReference type="EMBL" id="MRZV01000118">
    <property type="protein sequence ID" value="PIK58255.1"/>
    <property type="molecule type" value="Genomic_DNA"/>
</dbReference>
<evidence type="ECO:0000259" key="1">
    <source>
        <dbReference type="Pfam" id="PF08389"/>
    </source>
</evidence>
<dbReference type="InterPro" id="IPR016024">
    <property type="entry name" value="ARM-type_fold"/>
</dbReference>
<protein>
    <submittedName>
        <fullName evidence="3">Putative exportin-5</fullName>
    </submittedName>
</protein>